<evidence type="ECO:0000256" key="2">
    <source>
        <dbReference type="SAM" id="MobiDB-lite"/>
    </source>
</evidence>
<keyword evidence="3" id="KW-0472">Membrane</keyword>
<evidence type="ECO:0000313" key="4">
    <source>
        <dbReference type="EMBL" id="QDT31035.1"/>
    </source>
</evidence>
<sequence length="505" mass="56204">MAGSKPTAVHFSLVFFVMTTLILSIVTYLTFQEQKKAALAAADATDKMNAAEGNFKRQFDELAALKELMGYEGFEEIGIGGNNENSVIGAAKKDLVSLGRDQVQPSPTDPKFRDTLQSLRASLETMSEQSKTYNTGLNETNARLEAEKTATRGRENQLQQSQEKTEQEHQKLITDQTEKMAAKDAEIATVRQELSAERVAKGQLNDELDRVRRQTSEEISLLQQANQFLRLQLDKLENQSFDKPDGKIVRVDNTTRLVWIDIGSKDYLRPQTTFSVYIQTHRGVGRGSADIKAKVEVNKILGPNLAECRIVEEDFDRPIQAGDPVYSPLFNPGVVESFSFVGILDMDDNGKSDRELLHGIISNAGASVEVEVDDQGNRIPEGQKMSVKTKYLVVGDIPDPSQFPGADERREFALKISEEHKALEKEALQFGIKIVRFSDFLNYIGYENKQRLYVAGENQKYNLKSGSRSTGTDEVLGASRLSSGQTSQRFRSDRGNKKPASSTGQ</sequence>
<organism evidence="4 5">
    <name type="scientific">Thalassoglobus polymorphus</name>
    <dbReference type="NCBI Taxonomy" id="2527994"/>
    <lineage>
        <taxon>Bacteria</taxon>
        <taxon>Pseudomonadati</taxon>
        <taxon>Planctomycetota</taxon>
        <taxon>Planctomycetia</taxon>
        <taxon>Planctomycetales</taxon>
        <taxon>Planctomycetaceae</taxon>
        <taxon>Thalassoglobus</taxon>
    </lineage>
</organism>
<feature type="coiled-coil region" evidence="1">
    <location>
        <begin position="205"/>
        <end position="239"/>
    </location>
</feature>
<proteinExistence type="predicted"/>
<gene>
    <name evidence="4" type="ORF">Mal48_02650</name>
</gene>
<dbReference type="EMBL" id="CP036267">
    <property type="protein sequence ID" value="QDT31035.1"/>
    <property type="molecule type" value="Genomic_DNA"/>
</dbReference>
<dbReference type="AlphaFoldDB" id="A0A517QHE8"/>
<reference evidence="4 5" key="1">
    <citation type="submission" date="2019-02" db="EMBL/GenBank/DDBJ databases">
        <title>Deep-cultivation of Planctomycetes and their phenomic and genomic characterization uncovers novel biology.</title>
        <authorList>
            <person name="Wiegand S."/>
            <person name="Jogler M."/>
            <person name="Boedeker C."/>
            <person name="Pinto D."/>
            <person name="Vollmers J."/>
            <person name="Rivas-Marin E."/>
            <person name="Kohn T."/>
            <person name="Peeters S.H."/>
            <person name="Heuer A."/>
            <person name="Rast P."/>
            <person name="Oberbeckmann S."/>
            <person name="Bunk B."/>
            <person name="Jeske O."/>
            <person name="Meyerdierks A."/>
            <person name="Storesund J.E."/>
            <person name="Kallscheuer N."/>
            <person name="Luecker S."/>
            <person name="Lage O.M."/>
            <person name="Pohl T."/>
            <person name="Merkel B.J."/>
            <person name="Hornburger P."/>
            <person name="Mueller R.-W."/>
            <person name="Bruemmer F."/>
            <person name="Labrenz M."/>
            <person name="Spormann A.M."/>
            <person name="Op den Camp H."/>
            <person name="Overmann J."/>
            <person name="Amann R."/>
            <person name="Jetten M.S.M."/>
            <person name="Mascher T."/>
            <person name="Medema M.H."/>
            <person name="Devos D.P."/>
            <person name="Kaster A.-K."/>
            <person name="Ovreas L."/>
            <person name="Rohde M."/>
            <person name="Galperin M.Y."/>
            <person name="Jogler C."/>
        </authorList>
    </citation>
    <scope>NUCLEOTIDE SEQUENCE [LARGE SCALE GENOMIC DNA]</scope>
    <source>
        <strain evidence="4 5">Mal48</strain>
    </source>
</reference>
<dbReference type="KEGG" id="tpol:Mal48_02650"/>
<feature type="compositionally biased region" description="Polar residues" evidence="2">
    <location>
        <begin position="480"/>
        <end position="489"/>
    </location>
</feature>
<feature type="region of interest" description="Disordered" evidence="2">
    <location>
        <begin position="465"/>
        <end position="505"/>
    </location>
</feature>
<keyword evidence="3" id="KW-0812">Transmembrane</keyword>
<keyword evidence="1" id="KW-0175">Coiled coil</keyword>
<keyword evidence="3" id="KW-1133">Transmembrane helix</keyword>
<evidence type="ECO:0000256" key="3">
    <source>
        <dbReference type="SAM" id="Phobius"/>
    </source>
</evidence>
<protein>
    <submittedName>
        <fullName evidence="4">Uncharacterized protein</fullName>
    </submittedName>
</protein>
<dbReference type="RefSeq" id="WP_145195324.1">
    <property type="nucleotide sequence ID" value="NZ_CP036267.1"/>
</dbReference>
<accession>A0A517QHE8</accession>
<evidence type="ECO:0000256" key="1">
    <source>
        <dbReference type="SAM" id="Coils"/>
    </source>
</evidence>
<keyword evidence="5" id="KW-1185">Reference proteome</keyword>
<evidence type="ECO:0000313" key="5">
    <source>
        <dbReference type="Proteomes" id="UP000315724"/>
    </source>
</evidence>
<name>A0A517QHE8_9PLAN</name>
<feature type="transmembrane region" description="Helical" evidence="3">
    <location>
        <begin position="12"/>
        <end position="31"/>
    </location>
</feature>
<dbReference type="OrthoDB" id="230112at2"/>
<dbReference type="Proteomes" id="UP000315724">
    <property type="component" value="Chromosome"/>
</dbReference>